<dbReference type="InterPro" id="IPR005479">
    <property type="entry name" value="CPAse_ATP-bd"/>
</dbReference>
<dbReference type="PANTHER" id="PTHR48095:SF2">
    <property type="entry name" value="BIOTIN CARBOXYLASE, CHLOROPLASTIC"/>
    <property type="match status" value="1"/>
</dbReference>
<dbReference type="GO" id="GO:0004075">
    <property type="term" value="F:biotin carboxylase activity"/>
    <property type="evidence" value="ECO:0007669"/>
    <property type="project" value="UniProtKB-EC"/>
</dbReference>
<dbReference type="Gene3D" id="3.30.470.20">
    <property type="entry name" value="ATP-grasp fold, B domain"/>
    <property type="match status" value="1"/>
</dbReference>
<dbReference type="PANTHER" id="PTHR48095">
    <property type="entry name" value="PYRUVATE CARBOXYLASE SUBUNIT A"/>
    <property type="match status" value="1"/>
</dbReference>
<dbReference type="PROSITE" id="PS50979">
    <property type="entry name" value="BC"/>
    <property type="match status" value="1"/>
</dbReference>
<evidence type="ECO:0000259" key="8">
    <source>
        <dbReference type="PROSITE" id="PS50975"/>
    </source>
</evidence>
<keyword evidence="11" id="KW-1185">Reference proteome</keyword>
<evidence type="ECO:0000256" key="5">
    <source>
        <dbReference type="ARBA" id="ARBA00022840"/>
    </source>
</evidence>
<dbReference type="OrthoDB" id="9807469at2"/>
<dbReference type="Pfam" id="PF02786">
    <property type="entry name" value="CPSase_L_D2"/>
    <property type="match status" value="1"/>
</dbReference>
<protein>
    <recommendedName>
        <fullName evidence="2">biotin carboxylase</fullName>
        <ecNumber evidence="2">6.3.4.14</ecNumber>
    </recommendedName>
</protein>
<name>A0A2A6RLD5_9CHLR</name>
<feature type="domain" description="ATP-grasp" evidence="8">
    <location>
        <begin position="117"/>
        <end position="316"/>
    </location>
</feature>
<dbReference type="InterPro" id="IPR005481">
    <property type="entry name" value="BC-like_N"/>
</dbReference>
<evidence type="ECO:0000256" key="2">
    <source>
        <dbReference type="ARBA" id="ARBA00013263"/>
    </source>
</evidence>
<evidence type="ECO:0000256" key="1">
    <source>
        <dbReference type="ARBA" id="ARBA00003761"/>
    </source>
</evidence>
<comment type="function">
    <text evidence="1">This protein is a component of the acetyl coenzyme A carboxylase complex; first, biotin carboxylase catalyzes the carboxylation of the carrier protein and then the transcarboxylase transfers the carboxyl group to form malonyl-CoA.</text>
</comment>
<dbReference type="GO" id="GO:0005524">
    <property type="term" value="F:ATP binding"/>
    <property type="evidence" value="ECO:0007669"/>
    <property type="project" value="UniProtKB-UniRule"/>
</dbReference>
<evidence type="ECO:0000256" key="3">
    <source>
        <dbReference type="ARBA" id="ARBA00022598"/>
    </source>
</evidence>
<dbReference type="EMBL" id="NQWI01000019">
    <property type="protein sequence ID" value="PDW03862.1"/>
    <property type="molecule type" value="Genomic_DNA"/>
</dbReference>
<dbReference type="RefSeq" id="WP_097643245.1">
    <property type="nucleotide sequence ID" value="NZ_NQWI01000019.1"/>
</dbReference>
<reference evidence="11" key="1">
    <citation type="submission" date="2017-08" db="EMBL/GenBank/DDBJ databases">
        <authorList>
            <person name="Grouzdev D.S."/>
            <person name="Gaisin V.A."/>
            <person name="Rysina M.S."/>
            <person name="Gorlenko V.M."/>
        </authorList>
    </citation>
    <scope>NUCLEOTIDE SEQUENCE [LARGE SCALE GENOMIC DNA]</scope>
    <source>
        <strain evidence="11">Kir15-3F</strain>
    </source>
</reference>
<accession>A0A2A6RLD5</accession>
<evidence type="ECO:0000313" key="11">
    <source>
        <dbReference type="Proteomes" id="UP000220527"/>
    </source>
</evidence>
<dbReference type="InterPro" id="IPR016185">
    <property type="entry name" value="PreATP-grasp_dom_sf"/>
</dbReference>
<dbReference type="InterPro" id="IPR005482">
    <property type="entry name" value="Biotin_COase_C"/>
</dbReference>
<dbReference type="SUPFAM" id="SSF52440">
    <property type="entry name" value="PreATP-grasp domain"/>
    <property type="match status" value="1"/>
</dbReference>
<comment type="catalytic activity">
    <reaction evidence="6">
        <text>N(6)-biotinyl-L-lysyl-[protein] + hydrogencarbonate + ATP = N(6)-carboxybiotinyl-L-lysyl-[protein] + ADP + phosphate + H(+)</text>
        <dbReference type="Rhea" id="RHEA:13501"/>
        <dbReference type="Rhea" id="RHEA-COMP:10505"/>
        <dbReference type="Rhea" id="RHEA-COMP:10506"/>
        <dbReference type="ChEBI" id="CHEBI:15378"/>
        <dbReference type="ChEBI" id="CHEBI:17544"/>
        <dbReference type="ChEBI" id="CHEBI:30616"/>
        <dbReference type="ChEBI" id="CHEBI:43474"/>
        <dbReference type="ChEBI" id="CHEBI:83144"/>
        <dbReference type="ChEBI" id="CHEBI:83145"/>
        <dbReference type="ChEBI" id="CHEBI:456216"/>
        <dbReference type="EC" id="6.3.4.14"/>
    </reaction>
</comment>
<feature type="domain" description="Biotin carboxylation" evidence="9">
    <location>
        <begin position="1"/>
        <end position="445"/>
    </location>
</feature>
<organism evidence="10 11">
    <name type="scientific">Candidatus Viridilinea mediisalina</name>
    <dbReference type="NCBI Taxonomy" id="2024553"/>
    <lineage>
        <taxon>Bacteria</taxon>
        <taxon>Bacillati</taxon>
        <taxon>Chloroflexota</taxon>
        <taxon>Chloroflexia</taxon>
        <taxon>Chloroflexales</taxon>
        <taxon>Chloroflexineae</taxon>
        <taxon>Oscillochloridaceae</taxon>
        <taxon>Candidatus Viridilinea</taxon>
    </lineage>
</organism>
<comment type="caution">
    <text evidence="10">The sequence shown here is derived from an EMBL/GenBank/DDBJ whole genome shotgun (WGS) entry which is preliminary data.</text>
</comment>
<dbReference type="InterPro" id="IPR011764">
    <property type="entry name" value="Biotin_carboxylation_dom"/>
</dbReference>
<dbReference type="InterPro" id="IPR011054">
    <property type="entry name" value="Rudment_hybrid_motif"/>
</dbReference>
<dbReference type="InterPro" id="IPR051602">
    <property type="entry name" value="ACC_Biotin_Carboxylase"/>
</dbReference>
<gene>
    <name evidence="10" type="ORF">CJ255_06305</name>
</gene>
<evidence type="ECO:0000313" key="10">
    <source>
        <dbReference type="EMBL" id="PDW03862.1"/>
    </source>
</evidence>
<keyword evidence="3" id="KW-0436">Ligase</keyword>
<dbReference type="Pfam" id="PF02785">
    <property type="entry name" value="Biotin_carb_C"/>
    <property type="match status" value="1"/>
</dbReference>
<dbReference type="EC" id="6.3.4.14" evidence="2"/>
<dbReference type="Pfam" id="PF00289">
    <property type="entry name" value="Biotin_carb_N"/>
    <property type="match status" value="1"/>
</dbReference>
<evidence type="ECO:0000256" key="7">
    <source>
        <dbReference type="PROSITE-ProRule" id="PRU00409"/>
    </source>
</evidence>
<dbReference type="SUPFAM" id="SSF56059">
    <property type="entry name" value="Glutathione synthetase ATP-binding domain-like"/>
    <property type="match status" value="1"/>
</dbReference>
<evidence type="ECO:0000259" key="9">
    <source>
        <dbReference type="PROSITE" id="PS50979"/>
    </source>
</evidence>
<dbReference type="GO" id="GO:0046872">
    <property type="term" value="F:metal ion binding"/>
    <property type="evidence" value="ECO:0007669"/>
    <property type="project" value="InterPro"/>
</dbReference>
<dbReference type="AlphaFoldDB" id="A0A2A6RLD5"/>
<dbReference type="SUPFAM" id="SSF51246">
    <property type="entry name" value="Rudiment single hybrid motif"/>
    <property type="match status" value="1"/>
</dbReference>
<dbReference type="SMART" id="SM00878">
    <property type="entry name" value="Biotin_carb_C"/>
    <property type="match status" value="1"/>
</dbReference>
<dbReference type="InterPro" id="IPR011761">
    <property type="entry name" value="ATP-grasp"/>
</dbReference>
<keyword evidence="4 7" id="KW-0547">Nucleotide-binding</keyword>
<keyword evidence="5 7" id="KW-0067">ATP-binding</keyword>
<sequence>MFQKVLIANRGEIAVRIVRACRDLGLATVAVYEPGDMGALHVRLADEAYMLSSPQGYRDPEEMLTVALRSGVDAVHPGYGLISEDPGFKRACATAGITLVGPESEVSAQVRDKVGAIQRVQAAGIATTRPSSRTFDPEEGADLLAEAQQLGYPLVIKSCAGGHGRGTALVYSAEKLLNIAQRSSAQAQAAYRDGRIYLEAAIIPSRYIEVPILGDHHGNIIQLGDQDGSIQRNTRKIISEAPAPNLTPAQREAICNSAVEVARTFGLRGACTIEFVLDGAGNHFFSEVKPRIQVEHLVTEMITHIDVVREQLHIAAGLPLRISQAQVRCDGHAIFCRINAEDPWRGYLPSPGLISAFRLPGGPNVRVDSYAYAGAEVPVRYDSLLAKLVVWGAERGECLQRIQRALQELHIGGIQTNLSLLHMLITHPEFTSGNYTTAFSHLKLNVPTPPDSQLRDLAAIAALTYLSRARTARSTTPAAYTTGWHRDSRRLPQ</sequence>
<evidence type="ECO:0000256" key="6">
    <source>
        <dbReference type="ARBA" id="ARBA00048600"/>
    </source>
</evidence>
<proteinExistence type="predicted"/>
<dbReference type="Proteomes" id="UP000220527">
    <property type="component" value="Unassembled WGS sequence"/>
</dbReference>
<evidence type="ECO:0000256" key="4">
    <source>
        <dbReference type="ARBA" id="ARBA00022741"/>
    </source>
</evidence>
<dbReference type="PROSITE" id="PS50975">
    <property type="entry name" value="ATP_GRASP"/>
    <property type="match status" value="1"/>
</dbReference>